<accession>A0A504Y6Y8</accession>
<evidence type="ECO:0008006" key="3">
    <source>
        <dbReference type="Google" id="ProtNLM"/>
    </source>
</evidence>
<gene>
    <name evidence="1" type="ORF">FGIG_07348</name>
</gene>
<evidence type="ECO:0000313" key="1">
    <source>
        <dbReference type="EMBL" id="TPP55889.1"/>
    </source>
</evidence>
<comment type="caution">
    <text evidence="1">The sequence shown here is derived from an EMBL/GenBank/DDBJ whole genome shotgun (WGS) entry which is preliminary data.</text>
</comment>
<evidence type="ECO:0000313" key="2">
    <source>
        <dbReference type="Proteomes" id="UP000316759"/>
    </source>
</evidence>
<proteinExistence type="predicted"/>
<keyword evidence="2" id="KW-1185">Reference proteome</keyword>
<dbReference type="OrthoDB" id="28413at2759"/>
<protein>
    <recommendedName>
        <fullName evidence="3">Engulfment and cell motility protein 1</fullName>
    </recommendedName>
</protein>
<dbReference type="AlphaFoldDB" id="A0A504Y6Y8"/>
<dbReference type="Proteomes" id="UP000316759">
    <property type="component" value="Unassembled WGS sequence"/>
</dbReference>
<name>A0A504Y6Y8_FASGI</name>
<dbReference type="STRING" id="46835.A0A504Y6Y8"/>
<organism evidence="1 2">
    <name type="scientific">Fasciola gigantica</name>
    <name type="common">Giant liver fluke</name>
    <dbReference type="NCBI Taxonomy" id="46835"/>
    <lineage>
        <taxon>Eukaryota</taxon>
        <taxon>Metazoa</taxon>
        <taxon>Spiralia</taxon>
        <taxon>Lophotrochozoa</taxon>
        <taxon>Platyhelminthes</taxon>
        <taxon>Trematoda</taxon>
        <taxon>Digenea</taxon>
        <taxon>Plagiorchiida</taxon>
        <taxon>Echinostomata</taxon>
        <taxon>Echinostomatoidea</taxon>
        <taxon>Fasciolidae</taxon>
        <taxon>Fasciola</taxon>
    </lineage>
</organism>
<dbReference type="Gene3D" id="6.10.10.90">
    <property type="match status" value="1"/>
</dbReference>
<dbReference type="EMBL" id="SUNJ01015265">
    <property type="protein sequence ID" value="TPP55889.1"/>
    <property type="molecule type" value="Genomic_DNA"/>
</dbReference>
<sequence>MRCPQFAIEFVKAEGLDVVFQLLECFEHVETTQQEPPVWPALMTCLAQLSEYGISGTDDQLGDITKGKGSTTIQDVRSKENDRANPNVPSMMFTQTFNELFSWHLVSEKFVAVLAKKCMSETNMDTMKNELKILLKLLTNCSNCAETVAVHTGPEFVYSRLKVAHNALCSETDQMEYVFLAPTSPQNVNNPEDRLAGCSTSGTERTVPNETACLPDWVMNPLRNELMCSLLGCMYALLYHAYRSGSLASVLPTYLNSHTLPELISNATVADQIRSLLLQACGGDRNYLLKIAEQLSPLEPGFEFRQQPFSRLHFNCLRAFAIAKPGIVPLILSYGCDPKTCSTEPGSPRRTQFNKFSNWRTSPDGASRYFTDDSVLQSPSLLLAGRRRKSTNFARMSGPGDPSQKLRFPLLQVVSSLNRLLCKLLNVTDRVEPLCLADLQRKQIDLHRFCPLLFDTRASGMNAFEDIFVRSMCVLFDIWTHLNACSQDVEDVLLVLHEQLSFALKQNPLSAEDFEQLVRQYNLQSVLSDWKRKDQTTRDEMYKTHPVLKDLNDQLRKIHRSHVQEQRINAMMYSAPLEYTPQKSPKQPSRDNIKYQVYLSTDRNSLVLMDQKKCTHGLWPLTCIERVSTGIEERVKKNAERTIVLRITIRENNEPDEWGSNPSPQCGKSHTMQSILVARNDAEYNYWWDGLYILHLIHSPSKQFAEDIQFLTALDMELRVSGLDLSSLPSKSRPIPADPPEFDFPEP</sequence>
<reference evidence="1 2" key="1">
    <citation type="submission" date="2019-04" db="EMBL/GenBank/DDBJ databases">
        <title>Annotation for the trematode Fasciola gigantica.</title>
        <authorList>
            <person name="Choi Y.-J."/>
        </authorList>
    </citation>
    <scope>NUCLEOTIDE SEQUENCE [LARGE SCALE GENOMIC DNA]</scope>
    <source>
        <strain evidence="1">Uganda_cow_1</strain>
    </source>
</reference>